<evidence type="ECO:0000259" key="4">
    <source>
        <dbReference type="Pfam" id="PF24816"/>
    </source>
</evidence>
<sequence>MCTSSPLGEVSDRRALKCGPRTGAGSQNRPSYTMLAQVQARSLNSNPFPRLSLSTPSRQRETRSLGPHETSLKRKSREKKNIFSGLEVTEALQWHTWEPGKAITKHITLKNVQLKPHKLKYSCPSTTFFSTLFPQPIILSPGTSFSLPVTFHPLEKREYEDCIHFETSEGSFSIVLRATLPRHGLLIPHSLQLPMCAVHDSSESSFVMRNLSELRMNFKWEVPEPFIMIPLSDVLEPKAQTTVKVIFRPQGALVYDVMATCRFGDHDENEKSIQLSAIAKYPYLVVRPCGEEKDQAMEKNVELRFGPVAIGCVVERHIEVHNLSPVNAPFHIEREKLSSSLQHDFSCSTAQSVVPANGTVKIAFSFRPRTVGVESLEYFCLIPIGDITKTVLKVTGWSYGPSVSLLSNIMNFGLINLGEQAQRTLEIRNESDVPAHYLFDIDANESVFSFDPPCSVIPGNTSQILKVIFCPSHTIAHYRRVACLIHHQDPLFLDLIGTCHSDEAKPAVLLPKHLSLYRTNMTRGLTMYPPDILGAMLKEGKLTLEKDGTLLLPTPVPCGQDPTYCAPTVYPHIESMEEFFEYCFNSDPVRFPPHVSANIQEFDFGYRSVGNDGEPLPLSLTNHTKGKITVFWTCRADSHFHVTPKCIEIPPLKSMAFRLSFRPSQVNTLYGAELEVFASYKVLRNYRYVEDSTVCPPWCVTIRALGHTFEPGQQHFIPDCVLDSPKVLFPAVSQGSPSHRSLLLQNTGTSPLTFKVDQSSCPAVLAKPLCGYTPPSSHSILLLKTTPLSTEVGEHRLPLQLNSCQKYIQEIFLTSRAETPLLLLEGDGVLYCKPTCVGTRSECSYSLKNISRLPLRYEWKIQHADSIFLSVIPASGIILPNETSSQAWHFVPREEIQYFAKATVYAWVLQEEPDTDKKTHYPLRVIGTGTTGSISAEEEHLDLGNILVGVSQSHNLVLLNNGNCSLYYALNVEQVITGPCDPDEVLNDPVALEVEQNTGMIPARTKLVLRVTARPARRAQYSWTISYAVLTPEAMDPARTISKKEMLCKAVAQGIYPSFCITDALPECSIGCITRMQLWRLFSLETLNAYLERDPTQPELTYRVPARHSTRQCPSIYTPVMLDFNFGAAPLGSDPFVALLMLENKGTIPVDWAFLYPADQQIELEYWAETGEFDPSELHQMRIQDNKLFSVIPKAGALNPGQQQAVRLMYRHDFVGTDRLPVLLKVSYGREVLLNFIGVTVEKERRYVHFTSTKHQFTPVAIGTASPPKQIYELYNGGSIPVIYEIQLDHLREVQESNFQHPIFQCLNPRGEILPGMTAHVEWIFSPLEAKTYTVDIPVHILGGDSALITFQGIGYDQHVLGSAGRFEDFSTLDIWTPGTQRLALPGQMALLSKQRVAFGDIPVYSKSSRLVFLTNTSEKEAIYFSWYAASLSVSEALQMSPQSGTVQPGESTPCVVTLRHHGQPAFYNMDLVCEVFMQRELVEYDKELVFWEEEKELQAAEFTITEEEVTTEKNSKQQPRSMAGPAGTVKSSEAAPVIRKYKTLPPIKHGIIQRSPASHSPEKERIQKVTQRLWARPEPPIPFQLHLGVTARSHHIEDFLAHFGTDLSKHLIYRKPEERMEDEPCLQVGLQPETGETEKDPFKPSVQEVTLATDIMAMVIRNLLDDTNFHDALVLSQEEPLPYFSQLSTAGPVSARDSHVIPEGYIGETPTPLEDDKGEEMQEERPGLDQDQTGKDDSEGTTQGWRTPLTLDTLPGGTPETDIQHQLQLSYERDLQEKIKRLPVISILVESILENTLQNIVFEANRGEVVLTARPRVIALPPATHR</sequence>
<feature type="compositionally biased region" description="Basic and acidic residues" evidence="1">
    <location>
        <begin position="1720"/>
        <end position="1739"/>
    </location>
</feature>
<dbReference type="InterPro" id="IPR058536">
    <property type="entry name" value="Ig_CFAP65_4th"/>
</dbReference>
<keyword evidence="8" id="KW-1185">Reference proteome</keyword>
<dbReference type="InterPro" id="IPR056305">
    <property type="entry name" value="Ig_CFAP65_10th"/>
</dbReference>
<dbReference type="InterPro" id="IPR057470">
    <property type="entry name" value="Ig_CFAP65_7th"/>
</dbReference>
<dbReference type="Pfam" id="PF25248">
    <property type="entry name" value="Ig_CFAP65_8th"/>
    <property type="match status" value="1"/>
</dbReference>
<evidence type="ECO:0000259" key="5">
    <source>
        <dbReference type="Pfam" id="PF25248"/>
    </source>
</evidence>
<evidence type="ECO:0000256" key="1">
    <source>
        <dbReference type="SAM" id="MobiDB-lite"/>
    </source>
</evidence>
<proteinExistence type="predicted"/>
<feature type="region of interest" description="Disordered" evidence="1">
    <location>
        <begin position="1509"/>
        <end position="1533"/>
    </location>
</feature>
<feature type="compositionally biased region" description="Polar residues" evidence="1">
    <location>
        <begin position="45"/>
        <end position="57"/>
    </location>
</feature>
<evidence type="ECO:0008006" key="9">
    <source>
        <dbReference type="Google" id="ProtNLM"/>
    </source>
</evidence>
<dbReference type="PANTHER" id="PTHR46127:SF1">
    <property type="entry name" value="CILIA- AND FLAGELLA-ASSOCIATED PROTEIN 65"/>
    <property type="match status" value="1"/>
</dbReference>
<feature type="compositionally biased region" description="Low complexity" evidence="1">
    <location>
        <begin position="1748"/>
        <end position="1757"/>
    </location>
</feature>
<dbReference type="Pfam" id="PF24291">
    <property type="entry name" value="Ig_CFAP65"/>
    <property type="match status" value="1"/>
</dbReference>
<organism evidence="7 8">
    <name type="scientific">Pleurodeles waltl</name>
    <name type="common">Iberian ribbed newt</name>
    <dbReference type="NCBI Taxonomy" id="8319"/>
    <lineage>
        <taxon>Eukaryota</taxon>
        <taxon>Metazoa</taxon>
        <taxon>Chordata</taxon>
        <taxon>Craniata</taxon>
        <taxon>Vertebrata</taxon>
        <taxon>Euteleostomi</taxon>
        <taxon>Amphibia</taxon>
        <taxon>Batrachia</taxon>
        <taxon>Caudata</taxon>
        <taxon>Salamandroidea</taxon>
        <taxon>Salamandridae</taxon>
        <taxon>Pleurodelinae</taxon>
        <taxon>Pleurodeles</taxon>
    </lineage>
</organism>
<feature type="region of interest" description="Disordered" evidence="1">
    <location>
        <begin position="1703"/>
        <end position="1757"/>
    </location>
</feature>
<feature type="domain" description="CFAP65-like ninth Ig-like" evidence="4">
    <location>
        <begin position="1057"/>
        <end position="1238"/>
    </location>
</feature>
<comment type="caution">
    <text evidence="7">The sequence shown here is derived from an EMBL/GenBank/DDBJ whole genome shotgun (WGS) entry which is preliminary data.</text>
</comment>
<protein>
    <recommendedName>
        <fullName evidence="9">Coiled-coil domain-containing protein 108</fullName>
    </recommendedName>
</protein>
<gene>
    <name evidence="7" type="ORF">NDU88_000739</name>
</gene>
<dbReference type="EMBL" id="JANPWB010000005">
    <property type="protein sequence ID" value="KAJ1183929.1"/>
    <property type="molecule type" value="Genomic_DNA"/>
</dbReference>
<dbReference type="Proteomes" id="UP001066276">
    <property type="component" value="Chromosome 3_1"/>
</dbReference>
<evidence type="ECO:0000313" key="8">
    <source>
        <dbReference type="Proteomes" id="UP001066276"/>
    </source>
</evidence>
<evidence type="ECO:0000259" key="3">
    <source>
        <dbReference type="Pfam" id="PF24507"/>
    </source>
</evidence>
<dbReference type="GO" id="GO:0005737">
    <property type="term" value="C:cytoplasm"/>
    <property type="evidence" value="ECO:0007669"/>
    <property type="project" value="UniProtKB-SubCell"/>
</dbReference>
<reference evidence="7" key="1">
    <citation type="journal article" date="2022" name="bioRxiv">
        <title>Sequencing and chromosome-scale assembly of the giantPleurodeles waltlgenome.</title>
        <authorList>
            <person name="Brown T."/>
            <person name="Elewa A."/>
            <person name="Iarovenko S."/>
            <person name="Subramanian E."/>
            <person name="Araus A.J."/>
            <person name="Petzold A."/>
            <person name="Susuki M."/>
            <person name="Suzuki K.-i.T."/>
            <person name="Hayashi T."/>
            <person name="Toyoda A."/>
            <person name="Oliveira C."/>
            <person name="Osipova E."/>
            <person name="Leigh N.D."/>
            <person name="Simon A."/>
            <person name="Yun M.H."/>
        </authorList>
    </citation>
    <scope>NUCLEOTIDE SEQUENCE</scope>
    <source>
        <strain evidence="7">20211129_DDA</strain>
        <tissue evidence="7">Liver</tissue>
    </source>
</reference>
<dbReference type="Pfam" id="PF24507">
    <property type="entry name" value="Ig_CFAP65_4th"/>
    <property type="match status" value="1"/>
</dbReference>
<feature type="domain" description="CFAP65 seventh Ig-like" evidence="6">
    <location>
        <begin position="824"/>
        <end position="908"/>
    </location>
</feature>
<feature type="region of interest" description="Disordered" evidence="1">
    <location>
        <begin position="1"/>
        <end position="31"/>
    </location>
</feature>
<dbReference type="GO" id="GO:0007288">
    <property type="term" value="P:sperm axoneme assembly"/>
    <property type="evidence" value="ECO:0007669"/>
    <property type="project" value="TreeGrafter"/>
</dbReference>
<evidence type="ECO:0000259" key="2">
    <source>
        <dbReference type="Pfam" id="PF24291"/>
    </source>
</evidence>
<dbReference type="Pfam" id="PF24816">
    <property type="entry name" value="Ig_CFAP65__9th"/>
    <property type="match status" value="1"/>
</dbReference>
<dbReference type="GO" id="GO:0036126">
    <property type="term" value="C:sperm flagellum"/>
    <property type="evidence" value="ECO:0007669"/>
    <property type="project" value="TreeGrafter"/>
</dbReference>
<name>A0AAV7U6E4_PLEWA</name>
<dbReference type="Gene3D" id="2.60.40.10">
    <property type="entry name" value="Immunoglobulins"/>
    <property type="match status" value="10"/>
</dbReference>
<feature type="domain" description="CFAP65 tenth Ig-like" evidence="2">
    <location>
        <begin position="1240"/>
        <end position="1359"/>
    </location>
</feature>
<dbReference type="InterPro" id="IPR052614">
    <property type="entry name" value="CFAP65"/>
</dbReference>
<evidence type="ECO:0000313" key="7">
    <source>
        <dbReference type="EMBL" id="KAJ1183929.1"/>
    </source>
</evidence>
<dbReference type="InterPro" id="IPR057467">
    <property type="entry name" value="Ig_CFAP65_8th"/>
</dbReference>
<dbReference type="PANTHER" id="PTHR46127">
    <property type="entry name" value="CILIA- AND FLAGELLA-ASSOCIATED PROTEIN 65"/>
    <property type="match status" value="1"/>
</dbReference>
<feature type="region of interest" description="Disordered" evidence="1">
    <location>
        <begin position="45"/>
        <end position="77"/>
    </location>
</feature>
<feature type="domain" description="CFAP65 eight Ig-like" evidence="5">
    <location>
        <begin position="932"/>
        <end position="1054"/>
    </location>
</feature>
<evidence type="ECO:0000259" key="6">
    <source>
        <dbReference type="Pfam" id="PF25249"/>
    </source>
</evidence>
<accession>A0AAV7U6E4</accession>
<dbReference type="Pfam" id="PF25249">
    <property type="entry name" value="Ig_CFAP65_7th"/>
    <property type="match status" value="1"/>
</dbReference>
<feature type="domain" description="CFAP65 fourth Ig-like" evidence="3">
    <location>
        <begin position="410"/>
        <end position="502"/>
    </location>
</feature>
<dbReference type="InterPro" id="IPR013783">
    <property type="entry name" value="Ig-like_fold"/>
</dbReference>
<dbReference type="InterPro" id="IPR056344">
    <property type="entry name" value="Ig_CFAP65-like_9th"/>
</dbReference>